<dbReference type="PANTHER" id="PTHR43394:SF1">
    <property type="entry name" value="ATP-BINDING CASSETTE SUB-FAMILY B MEMBER 10, MITOCHONDRIAL"/>
    <property type="match status" value="1"/>
</dbReference>
<evidence type="ECO:0000256" key="1">
    <source>
        <dbReference type="ARBA" id="ARBA00004651"/>
    </source>
</evidence>
<evidence type="ECO:0000256" key="7">
    <source>
        <dbReference type="ARBA" id="ARBA00022807"/>
    </source>
</evidence>
<evidence type="ECO:0000256" key="5">
    <source>
        <dbReference type="ARBA" id="ARBA00022741"/>
    </source>
</evidence>
<evidence type="ECO:0000256" key="6">
    <source>
        <dbReference type="ARBA" id="ARBA00022801"/>
    </source>
</evidence>
<dbReference type="PROSITE" id="PS50042">
    <property type="entry name" value="CNMP_BINDING_3"/>
    <property type="match status" value="1"/>
</dbReference>
<dbReference type="InterPro" id="IPR017871">
    <property type="entry name" value="ABC_transporter-like_CS"/>
</dbReference>
<proteinExistence type="predicted"/>
<evidence type="ECO:0000313" key="17">
    <source>
        <dbReference type="Proteomes" id="UP000238762"/>
    </source>
</evidence>
<dbReference type="SUPFAM" id="SSF90123">
    <property type="entry name" value="ABC transporter transmembrane region"/>
    <property type="match status" value="1"/>
</dbReference>
<dbReference type="InterPro" id="IPR014710">
    <property type="entry name" value="RmlC-like_jellyroll"/>
</dbReference>
<keyword evidence="9 11" id="KW-1133">Transmembrane helix</keyword>
<dbReference type="CDD" id="cd18568">
    <property type="entry name" value="ABC_6TM_HetC_like"/>
    <property type="match status" value="1"/>
</dbReference>
<dbReference type="InterPro" id="IPR003593">
    <property type="entry name" value="AAA+_ATPase"/>
</dbReference>
<feature type="transmembrane region" description="Helical" evidence="11">
    <location>
        <begin position="451"/>
        <end position="474"/>
    </location>
</feature>
<feature type="domain" description="Peptidase C39" evidence="15">
    <location>
        <begin position="192"/>
        <end position="311"/>
    </location>
</feature>
<dbReference type="Pfam" id="PF03412">
    <property type="entry name" value="Peptidase_C39"/>
    <property type="match status" value="1"/>
</dbReference>
<dbReference type="InterPro" id="IPR018490">
    <property type="entry name" value="cNMP-bd_dom_sf"/>
</dbReference>
<dbReference type="SUPFAM" id="SSF52540">
    <property type="entry name" value="P-loop containing nucleoside triphosphate hydrolases"/>
    <property type="match status" value="1"/>
</dbReference>
<dbReference type="CDD" id="cd00038">
    <property type="entry name" value="CAP_ED"/>
    <property type="match status" value="1"/>
</dbReference>
<dbReference type="FunFam" id="3.40.50.300:FF:000299">
    <property type="entry name" value="ABC transporter ATP-binding protein/permease"/>
    <property type="match status" value="1"/>
</dbReference>
<keyword evidence="7" id="KW-0645">Protease</keyword>
<feature type="domain" description="ABC transporter" evidence="13">
    <location>
        <begin position="658"/>
        <end position="894"/>
    </location>
</feature>
<evidence type="ECO:0000256" key="9">
    <source>
        <dbReference type="ARBA" id="ARBA00022989"/>
    </source>
</evidence>
<dbReference type="Pfam" id="PF00664">
    <property type="entry name" value="ABC_membrane"/>
    <property type="match status" value="1"/>
</dbReference>
<dbReference type="GO" id="GO:0006508">
    <property type="term" value="P:proteolysis"/>
    <property type="evidence" value="ECO:0007669"/>
    <property type="project" value="InterPro"/>
</dbReference>
<evidence type="ECO:0000256" key="8">
    <source>
        <dbReference type="ARBA" id="ARBA00022840"/>
    </source>
</evidence>
<feature type="domain" description="ABC transmembrane type-1" evidence="14">
    <location>
        <begin position="344"/>
        <end position="623"/>
    </location>
</feature>
<accession>A0A2T1BZ62</accession>
<dbReference type="SUPFAM" id="SSF51206">
    <property type="entry name" value="cAMP-binding domain-like"/>
    <property type="match status" value="1"/>
</dbReference>
<dbReference type="PANTHER" id="PTHR43394">
    <property type="entry name" value="ATP-DEPENDENT PERMEASE MDL1, MITOCHONDRIAL"/>
    <property type="match status" value="1"/>
</dbReference>
<name>A0A2T1BZ62_9CYAN</name>
<dbReference type="Gene3D" id="2.60.120.10">
    <property type="entry name" value="Jelly Rolls"/>
    <property type="match status" value="1"/>
</dbReference>
<sequence>MTNVIPTLVERSRLVQVLGFPLTDADYTDCISQIEIIEPQLGQFWQLDAAFQGIYFLITGKVRLIDKQGELITTLLAGSSFGEASLFPSEFEFYAARASLNVKLGYLNYQQLLSWKERYPQMWEHLQKRAQTFNSLMVSSTSEEQISDLPQLSLSLPARQPNQIGKAYFPHPSQRVSHFLQQKLRRYPFFAQQTDSDCGAACLVMIARYWGKNLSVNRLRDLANIDNHGASLKGLAIAAESVGFTTRPVIANLRQLAQQKLPAIAHWQGKHYVVVYHISRKEVIIADPALGQKKLTHAAFQTHWTGYTLLLEPTVIWRKTESAKPIFGEFFQLIKPYKVVLLEIFLASIFIQIFGLIIPLLTQVIFDQVLLPEAGLTLATIGWGLLIFSLFRVAMTGLRQYLLDRTANQVDTSLIVGLVRHIFLLPLNFFESRHVGDVIARIQENRKIQQFLTGETLGIILDLFTVFIYFFVLFSYNSQLAWLVLVSLIPFGLLALVATPFLQQISRESFQAIATESSYLIESLNGIRTIKSMAVEQSVRWHWEALFQQQIKTNFASQLLANRLQIISNTIEALATTGLLWLGASLVIENKITLGQLVALQMLLVNIIRPFQRLTAKWYEFQEVSLATERISDVINYAPETNLATNAHQILPSWRGHIRFENVTFRYHHEGEFNVIENLSFEIKPGQKVALVGRSGSGKTTISKLILGLYFPTRGKILIDGQDISTLYLPSLRQQIGVVDQDTFLFSGTVRENISLGRPHLSLTEVINAAQVAGADGFIKELPLGYETQIGEGGGMLSGGQRQRIAIARALLNRPHFLILDEATSHLDAESERIIQNNLNSFFQNRTTLVIAHRLSTIHQADLILVLDRGVLVESGTHLELMAKKGHYFYLNQQQLNVAQ</sequence>
<dbReference type="Pfam" id="PF00027">
    <property type="entry name" value="cNMP_binding"/>
    <property type="match status" value="1"/>
</dbReference>
<dbReference type="PROSITE" id="PS50893">
    <property type="entry name" value="ABC_TRANSPORTER_2"/>
    <property type="match status" value="1"/>
</dbReference>
<dbReference type="SMART" id="SM00382">
    <property type="entry name" value="AAA"/>
    <property type="match status" value="1"/>
</dbReference>
<keyword evidence="2" id="KW-0813">Transport</keyword>
<dbReference type="AlphaFoldDB" id="A0A2T1BZ62"/>
<keyword evidence="8" id="KW-0067">ATP-binding</keyword>
<evidence type="ECO:0000256" key="10">
    <source>
        <dbReference type="ARBA" id="ARBA00023136"/>
    </source>
</evidence>
<dbReference type="RefSeq" id="WP_106290525.1">
    <property type="nucleotide sequence ID" value="NZ_CAWNTC010000157.1"/>
</dbReference>
<dbReference type="Pfam" id="PF00005">
    <property type="entry name" value="ABC_tran"/>
    <property type="match status" value="1"/>
</dbReference>
<evidence type="ECO:0000256" key="11">
    <source>
        <dbReference type="SAM" id="Phobius"/>
    </source>
</evidence>
<keyword evidence="3" id="KW-1003">Cell membrane</keyword>
<dbReference type="GO" id="GO:0008234">
    <property type="term" value="F:cysteine-type peptidase activity"/>
    <property type="evidence" value="ECO:0007669"/>
    <property type="project" value="UniProtKB-KW"/>
</dbReference>
<organism evidence="16 17">
    <name type="scientific">Merismopedia glauca CCAP 1448/3</name>
    <dbReference type="NCBI Taxonomy" id="1296344"/>
    <lineage>
        <taxon>Bacteria</taxon>
        <taxon>Bacillati</taxon>
        <taxon>Cyanobacteriota</taxon>
        <taxon>Cyanophyceae</taxon>
        <taxon>Synechococcales</taxon>
        <taxon>Merismopediaceae</taxon>
        <taxon>Merismopedia</taxon>
    </lineage>
</organism>
<dbReference type="PROSITE" id="PS00211">
    <property type="entry name" value="ABC_TRANSPORTER_1"/>
    <property type="match status" value="1"/>
</dbReference>
<dbReference type="GO" id="GO:0015421">
    <property type="term" value="F:ABC-type oligopeptide transporter activity"/>
    <property type="evidence" value="ECO:0007669"/>
    <property type="project" value="TreeGrafter"/>
</dbReference>
<dbReference type="Gene3D" id="3.90.70.10">
    <property type="entry name" value="Cysteine proteinases"/>
    <property type="match status" value="1"/>
</dbReference>
<dbReference type="Gene3D" id="1.20.1560.10">
    <property type="entry name" value="ABC transporter type 1, transmembrane domain"/>
    <property type="match status" value="1"/>
</dbReference>
<evidence type="ECO:0000259" key="12">
    <source>
        <dbReference type="PROSITE" id="PS50042"/>
    </source>
</evidence>
<dbReference type="InterPro" id="IPR000595">
    <property type="entry name" value="cNMP-bd_dom"/>
</dbReference>
<keyword evidence="10 11" id="KW-0472">Membrane</keyword>
<dbReference type="GO" id="GO:0005524">
    <property type="term" value="F:ATP binding"/>
    <property type="evidence" value="ECO:0007669"/>
    <property type="project" value="UniProtKB-KW"/>
</dbReference>
<keyword evidence="4 11" id="KW-0812">Transmembrane</keyword>
<dbReference type="PROSITE" id="PS50929">
    <property type="entry name" value="ABC_TM1F"/>
    <property type="match status" value="1"/>
</dbReference>
<comment type="caution">
    <text evidence="16">The sequence shown here is derived from an EMBL/GenBank/DDBJ whole genome shotgun (WGS) entry which is preliminary data.</text>
</comment>
<gene>
    <name evidence="16" type="ORF">C7B64_19610</name>
</gene>
<dbReference type="InterPro" id="IPR011527">
    <property type="entry name" value="ABC1_TM_dom"/>
</dbReference>
<evidence type="ECO:0000259" key="14">
    <source>
        <dbReference type="PROSITE" id="PS50929"/>
    </source>
</evidence>
<evidence type="ECO:0000256" key="2">
    <source>
        <dbReference type="ARBA" id="ARBA00022448"/>
    </source>
</evidence>
<evidence type="ECO:0000313" key="16">
    <source>
        <dbReference type="EMBL" id="PSB01198.1"/>
    </source>
</evidence>
<dbReference type="GO" id="GO:0016887">
    <property type="term" value="F:ATP hydrolysis activity"/>
    <property type="evidence" value="ECO:0007669"/>
    <property type="project" value="InterPro"/>
</dbReference>
<feature type="domain" description="Cyclic nucleotide-binding" evidence="12">
    <location>
        <begin position="54"/>
        <end position="112"/>
    </location>
</feature>
<keyword evidence="7" id="KW-0788">Thiol protease</keyword>
<dbReference type="InterPro" id="IPR027417">
    <property type="entry name" value="P-loop_NTPase"/>
</dbReference>
<dbReference type="InterPro" id="IPR039421">
    <property type="entry name" value="Type_1_exporter"/>
</dbReference>
<dbReference type="InterPro" id="IPR003439">
    <property type="entry name" value="ABC_transporter-like_ATP-bd"/>
</dbReference>
<feature type="transmembrane region" description="Helical" evidence="11">
    <location>
        <begin position="374"/>
        <end position="394"/>
    </location>
</feature>
<keyword evidence="5" id="KW-0547">Nucleotide-binding</keyword>
<keyword evidence="17" id="KW-1185">Reference proteome</keyword>
<dbReference type="InterPro" id="IPR036640">
    <property type="entry name" value="ABC1_TM_sf"/>
</dbReference>
<dbReference type="CDD" id="cd02418">
    <property type="entry name" value="Peptidase_C39B"/>
    <property type="match status" value="1"/>
</dbReference>
<dbReference type="OrthoDB" id="516912at2"/>
<reference evidence="16 17" key="1">
    <citation type="submission" date="2018-02" db="EMBL/GenBank/DDBJ databases">
        <authorList>
            <person name="Cohen D.B."/>
            <person name="Kent A.D."/>
        </authorList>
    </citation>
    <scope>NUCLEOTIDE SEQUENCE [LARGE SCALE GENOMIC DNA]</scope>
    <source>
        <strain evidence="16 17">CCAP 1448/3</strain>
    </source>
</reference>
<dbReference type="InterPro" id="IPR005074">
    <property type="entry name" value="Peptidase_C39"/>
</dbReference>
<evidence type="ECO:0000259" key="13">
    <source>
        <dbReference type="PROSITE" id="PS50893"/>
    </source>
</evidence>
<evidence type="ECO:0000256" key="4">
    <source>
        <dbReference type="ARBA" id="ARBA00022692"/>
    </source>
</evidence>
<evidence type="ECO:0000256" key="3">
    <source>
        <dbReference type="ARBA" id="ARBA00022475"/>
    </source>
</evidence>
<feature type="transmembrane region" description="Helical" evidence="11">
    <location>
        <begin position="339"/>
        <end position="362"/>
    </location>
</feature>
<dbReference type="EMBL" id="PVWJ01000124">
    <property type="protein sequence ID" value="PSB01198.1"/>
    <property type="molecule type" value="Genomic_DNA"/>
</dbReference>
<comment type="subcellular location">
    <subcellularLocation>
        <location evidence="1">Cell membrane</location>
        <topology evidence="1">Multi-pass membrane protein</topology>
    </subcellularLocation>
</comment>
<evidence type="ECO:0000259" key="15">
    <source>
        <dbReference type="PROSITE" id="PS50990"/>
    </source>
</evidence>
<dbReference type="Gene3D" id="3.40.50.300">
    <property type="entry name" value="P-loop containing nucleotide triphosphate hydrolases"/>
    <property type="match status" value="1"/>
</dbReference>
<dbReference type="Proteomes" id="UP000238762">
    <property type="component" value="Unassembled WGS sequence"/>
</dbReference>
<keyword evidence="6" id="KW-0378">Hydrolase</keyword>
<dbReference type="PROSITE" id="PS50990">
    <property type="entry name" value="PEPTIDASE_C39"/>
    <property type="match status" value="1"/>
</dbReference>
<dbReference type="GO" id="GO:0005886">
    <property type="term" value="C:plasma membrane"/>
    <property type="evidence" value="ECO:0007669"/>
    <property type="project" value="UniProtKB-SubCell"/>
</dbReference>
<reference evidence="16 17" key="2">
    <citation type="submission" date="2018-03" db="EMBL/GenBank/DDBJ databases">
        <title>The ancient ancestry and fast evolution of plastids.</title>
        <authorList>
            <person name="Moore K.R."/>
            <person name="Magnabosco C."/>
            <person name="Momper L."/>
            <person name="Gold D.A."/>
            <person name="Bosak T."/>
            <person name="Fournier G.P."/>
        </authorList>
    </citation>
    <scope>NUCLEOTIDE SEQUENCE [LARGE SCALE GENOMIC DNA]</scope>
    <source>
        <strain evidence="16 17">CCAP 1448/3</strain>
    </source>
</reference>
<feature type="transmembrane region" description="Helical" evidence="11">
    <location>
        <begin position="480"/>
        <end position="502"/>
    </location>
</feature>
<protein>
    <submittedName>
        <fullName evidence="16">Peptidase C39</fullName>
    </submittedName>
</protein>